<dbReference type="EMBL" id="JWHU01000044">
    <property type="protein sequence ID" value="KIU18960.1"/>
    <property type="molecule type" value="Genomic_DNA"/>
</dbReference>
<proteinExistence type="predicted"/>
<evidence type="ECO:0000256" key="1">
    <source>
        <dbReference type="SAM" id="MobiDB-lite"/>
    </source>
</evidence>
<organism evidence="2 3">
    <name type="scientific">Weissella cibaria</name>
    <dbReference type="NCBI Taxonomy" id="137591"/>
    <lineage>
        <taxon>Bacteria</taxon>
        <taxon>Bacillati</taxon>
        <taxon>Bacillota</taxon>
        <taxon>Bacilli</taxon>
        <taxon>Lactobacillales</taxon>
        <taxon>Lactobacillaceae</taxon>
        <taxon>Weissella</taxon>
    </lineage>
</organism>
<evidence type="ECO:0000313" key="3">
    <source>
        <dbReference type="Proteomes" id="UP000032287"/>
    </source>
</evidence>
<name>A0A0D1LE05_9LACO</name>
<reference evidence="2 3" key="1">
    <citation type="journal article" date="2015" name="Microbiology (Mosc.)">
        <title>Genomics of the Weissella cibaria species with an examination of its metabolic traits.</title>
        <authorList>
            <person name="Lynch K.M."/>
            <person name="Lucid A."/>
            <person name="Arendt E.K."/>
            <person name="Sleator R.D."/>
            <person name="Lucey B."/>
            <person name="Coffey A."/>
        </authorList>
    </citation>
    <scope>NUCLEOTIDE SEQUENCE [LARGE SCALE GENOMIC DNA]</scope>
    <source>
        <strain evidence="2 3">MG1</strain>
    </source>
</reference>
<sequence>MAFEDKMNKLQSSMNTQIEANENQAPRLSKSYTLKQDVANELASRAKEQELTASRYLEKLLKKEFDM</sequence>
<feature type="compositionally biased region" description="Polar residues" evidence="1">
    <location>
        <begin position="9"/>
        <end position="28"/>
    </location>
</feature>
<evidence type="ECO:0000313" key="2">
    <source>
        <dbReference type="EMBL" id="KIU18960.1"/>
    </source>
</evidence>
<protein>
    <submittedName>
        <fullName evidence="2">Uncharacterized protein</fullName>
    </submittedName>
</protein>
<dbReference type="Proteomes" id="UP000032287">
    <property type="component" value="Unassembled WGS sequence"/>
</dbReference>
<gene>
    <name evidence="2" type="ORF">QX99_02371</name>
</gene>
<keyword evidence="3" id="KW-1185">Reference proteome</keyword>
<comment type="caution">
    <text evidence="2">The sequence shown here is derived from an EMBL/GenBank/DDBJ whole genome shotgun (WGS) entry which is preliminary data.</text>
</comment>
<dbReference type="PATRIC" id="fig|137591.25.peg.2327"/>
<accession>A0A0D1LE05</accession>
<dbReference type="AlphaFoldDB" id="A0A0D1LE05"/>
<feature type="region of interest" description="Disordered" evidence="1">
    <location>
        <begin position="1"/>
        <end position="28"/>
    </location>
</feature>
<dbReference type="RefSeq" id="WP_043712563.1">
    <property type="nucleotide sequence ID" value="NZ_JWHU01000044.1"/>
</dbReference>